<dbReference type="RefSeq" id="WP_164533881.1">
    <property type="nucleotide sequence ID" value="NZ_JAALFG010000002.1"/>
</dbReference>
<dbReference type="SUPFAM" id="SSF55729">
    <property type="entry name" value="Acyl-CoA N-acyltransferases (Nat)"/>
    <property type="match status" value="1"/>
</dbReference>
<protein>
    <submittedName>
        <fullName evidence="2">GNAT family N-acetyltransferase</fullName>
    </submittedName>
</protein>
<name>A0A6M1ST84_9HYPH</name>
<dbReference type="PANTHER" id="PTHR43072:SF58">
    <property type="entry name" value="N-ACETYLTRANSFERASE DOMAIN-CONTAINING PROTEIN"/>
    <property type="match status" value="1"/>
</dbReference>
<reference evidence="2 3" key="1">
    <citation type="submission" date="2020-02" db="EMBL/GenBank/DDBJ databases">
        <authorList>
            <person name="Khan S.A."/>
            <person name="Jeon C.O."/>
            <person name="Chun B.H."/>
        </authorList>
    </citation>
    <scope>NUCLEOTIDE SEQUENCE [LARGE SCALE GENOMIC DNA]</scope>
    <source>
        <strain evidence="2 3">H239</strain>
    </source>
</reference>
<dbReference type="Proteomes" id="UP000474802">
    <property type="component" value="Unassembled WGS sequence"/>
</dbReference>
<proteinExistence type="predicted"/>
<dbReference type="EMBL" id="JAALFG010000002">
    <property type="protein sequence ID" value="NGP17613.1"/>
    <property type="molecule type" value="Genomic_DNA"/>
</dbReference>
<dbReference type="GO" id="GO:0016747">
    <property type="term" value="F:acyltransferase activity, transferring groups other than amino-acyl groups"/>
    <property type="evidence" value="ECO:0007669"/>
    <property type="project" value="InterPro"/>
</dbReference>
<evidence type="ECO:0000259" key="1">
    <source>
        <dbReference type="PROSITE" id="PS51186"/>
    </source>
</evidence>
<organism evidence="2 3">
    <name type="scientific">Devosia aurantiaca</name>
    <dbReference type="NCBI Taxonomy" id="2714858"/>
    <lineage>
        <taxon>Bacteria</taxon>
        <taxon>Pseudomonadati</taxon>
        <taxon>Pseudomonadota</taxon>
        <taxon>Alphaproteobacteria</taxon>
        <taxon>Hyphomicrobiales</taxon>
        <taxon>Devosiaceae</taxon>
        <taxon>Devosia</taxon>
    </lineage>
</organism>
<feature type="domain" description="N-acetyltransferase" evidence="1">
    <location>
        <begin position="5"/>
        <end position="195"/>
    </location>
</feature>
<dbReference type="Pfam" id="PF00583">
    <property type="entry name" value="Acetyltransf_1"/>
    <property type="match status" value="1"/>
</dbReference>
<evidence type="ECO:0000313" key="3">
    <source>
        <dbReference type="Proteomes" id="UP000474802"/>
    </source>
</evidence>
<dbReference type="CDD" id="cd04301">
    <property type="entry name" value="NAT_SF"/>
    <property type="match status" value="1"/>
</dbReference>
<comment type="caution">
    <text evidence="2">The sequence shown here is derived from an EMBL/GenBank/DDBJ whole genome shotgun (WGS) entry which is preliminary data.</text>
</comment>
<sequence length="195" mass="21338">MTIPYDIRPARKSDAAEIALLISIAVHGDMWEEEKDEQAGEVSGPIEVGRLDLLSEDGTFSWSDAFMAEANGEVAGMILGYRKPDARQPAPPNLWAPLVPLQELEAESAGLWYVAMLGVHKNWRSQGAGSALLEHADQQARRTNARGLALVVDDGNGGARKLYEGRGFVVRDSRPIVPFPDSKQDGSNWLLMVKE</sequence>
<dbReference type="PANTHER" id="PTHR43072">
    <property type="entry name" value="N-ACETYLTRANSFERASE"/>
    <property type="match status" value="1"/>
</dbReference>
<dbReference type="InterPro" id="IPR016181">
    <property type="entry name" value="Acyl_CoA_acyltransferase"/>
</dbReference>
<dbReference type="PROSITE" id="PS51186">
    <property type="entry name" value="GNAT"/>
    <property type="match status" value="1"/>
</dbReference>
<gene>
    <name evidence="2" type="ORF">G5575_08000</name>
</gene>
<reference evidence="2 3" key="2">
    <citation type="submission" date="2020-03" db="EMBL/GenBank/DDBJ databases">
        <title>Devosia chinhatensis sp. nov., isolated from a hexachlorocyclohexane (HCH) dump site in India.</title>
        <authorList>
            <person name="Kumar M."/>
            <person name="Lal R."/>
        </authorList>
    </citation>
    <scope>NUCLEOTIDE SEQUENCE [LARGE SCALE GENOMIC DNA]</scope>
    <source>
        <strain evidence="2 3">H239</strain>
    </source>
</reference>
<keyword evidence="2" id="KW-0808">Transferase</keyword>
<dbReference type="AlphaFoldDB" id="A0A6M1ST84"/>
<dbReference type="Gene3D" id="3.40.630.30">
    <property type="match status" value="1"/>
</dbReference>
<dbReference type="InterPro" id="IPR000182">
    <property type="entry name" value="GNAT_dom"/>
</dbReference>
<accession>A0A6M1ST84</accession>
<evidence type="ECO:0000313" key="2">
    <source>
        <dbReference type="EMBL" id="NGP17613.1"/>
    </source>
</evidence>
<keyword evidence="3" id="KW-1185">Reference proteome</keyword>